<dbReference type="KEGG" id="aper:A0U91_15105"/>
<name>A0A1U9LIQ4_9PROT</name>
<reference evidence="2 3" key="1">
    <citation type="submission" date="2016-03" db="EMBL/GenBank/DDBJ databases">
        <title>Acetic acid bacteria sequencing.</title>
        <authorList>
            <person name="Brandt J."/>
            <person name="Jakob F."/>
            <person name="Vogel R.F."/>
        </authorList>
    </citation>
    <scope>NUCLEOTIDE SEQUENCE [LARGE SCALE GENOMIC DNA]</scope>
    <source>
        <strain evidence="2 3">TMW2.1084</strain>
        <plasmid evidence="3">pac1084_1</plasmid>
    </source>
</reference>
<dbReference type="AlphaFoldDB" id="A0A1U9LIQ4"/>
<evidence type="ECO:0000313" key="2">
    <source>
        <dbReference type="EMBL" id="AQT06344.1"/>
    </source>
</evidence>
<accession>A0A1U9LIQ4</accession>
<feature type="region of interest" description="Disordered" evidence="1">
    <location>
        <begin position="121"/>
        <end position="164"/>
    </location>
</feature>
<evidence type="ECO:0000313" key="3">
    <source>
        <dbReference type="Proteomes" id="UP000189055"/>
    </source>
</evidence>
<protein>
    <recommendedName>
        <fullName evidence="4">Cell shape determination protein CcmA</fullName>
    </recommendedName>
</protein>
<evidence type="ECO:0000256" key="1">
    <source>
        <dbReference type="SAM" id="MobiDB-lite"/>
    </source>
</evidence>
<sequence length="164" mass="16998">MSETRYEIPKGLEISGMTGEVEGSLIISGHVRDAKIRANSVVITENGSLTRSEVRVGGFVLQGKMSDTKTFAKTFVAAAGSVCQDATIGMQGYVGVAIDEKARLEGDVIFNVTNDSLGDVSPAAPVAEAPVRAAPAAQVKPSSSPHPTKKAEPEEEAIKVGGEG</sequence>
<proteinExistence type="predicted"/>
<dbReference type="RefSeq" id="WP_077931973.1">
    <property type="nucleotide sequence ID" value="NZ_CP014688.1"/>
</dbReference>
<geneLocation type="plasmid" evidence="3">
    <name>pac1084_1</name>
</geneLocation>
<feature type="compositionally biased region" description="Basic and acidic residues" evidence="1">
    <location>
        <begin position="149"/>
        <end position="158"/>
    </location>
</feature>
<organism evidence="2 3">
    <name type="scientific">Acetobacter persici</name>
    <dbReference type="NCBI Taxonomy" id="1076596"/>
    <lineage>
        <taxon>Bacteria</taxon>
        <taxon>Pseudomonadati</taxon>
        <taxon>Pseudomonadota</taxon>
        <taxon>Alphaproteobacteria</taxon>
        <taxon>Acetobacterales</taxon>
        <taxon>Acetobacteraceae</taxon>
        <taxon>Acetobacter</taxon>
    </lineage>
</organism>
<evidence type="ECO:0008006" key="4">
    <source>
        <dbReference type="Google" id="ProtNLM"/>
    </source>
</evidence>
<keyword evidence="2" id="KW-0614">Plasmid</keyword>
<gene>
    <name evidence="2" type="ORF">A0U91_15105</name>
</gene>
<dbReference type="EMBL" id="CP014688">
    <property type="protein sequence ID" value="AQT06344.1"/>
    <property type="molecule type" value="Genomic_DNA"/>
</dbReference>
<feature type="compositionally biased region" description="Low complexity" evidence="1">
    <location>
        <begin position="121"/>
        <end position="139"/>
    </location>
</feature>
<dbReference type="Proteomes" id="UP000189055">
    <property type="component" value="Plasmid pAC1084_1"/>
</dbReference>